<dbReference type="RefSeq" id="WP_270453698.1">
    <property type="nucleotide sequence ID" value="NZ_JADPIE010000003.1"/>
</dbReference>
<evidence type="ECO:0000313" key="2">
    <source>
        <dbReference type="EMBL" id="MBF8436786.1"/>
    </source>
</evidence>
<dbReference type="Proteomes" id="UP000621436">
    <property type="component" value="Unassembled WGS sequence"/>
</dbReference>
<dbReference type="InterPro" id="IPR036868">
    <property type="entry name" value="TusA-like_sf"/>
</dbReference>
<keyword evidence="3" id="KW-1185">Reference proteome</keyword>
<proteinExistence type="predicted"/>
<dbReference type="AlphaFoldDB" id="A0A931AVA3"/>
<comment type="caution">
    <text evidence="2">The sequence shown here is derived from an EMBL/GenBank/DDBJ whole genome shotgun (WGS) entry which is preliminary data.</text>
</comment>
<dbReference type="SUPFAM" id="SSF64307">
    <property type="entry name" value="SirA-like"/>
    <property type="match status" value="1"/>
</dbReference>
<evidence type="ECO:0000259" key="1">
    <source>
        <dbReference type="Pfam" id="PF01206"/>
    </source>
</evidence>
<organism evidence="2 3">
    <name type="scientific">Halonatronomonas betaini</name>
    <dbReference type="NCBI Taxonomy" id="2778430"/>
    <lineage>
        <taxon>Bacteria</taxon>
        <taxon>Bacillati</taxon>
        <taxon>Bacillota</taxon>
        <taxon>Clostridia</taxon>
        <taxon>Halanaerobiales</taxon>
        <taxon>Halarsenatibacteraceae</taxon>
        <taxon>Halonatronomonas</taxon>
    </lineage>
</organism>
<dbReference type="Gene3D" id="3.30.110.40">
    <property type="entry name" value="TusA-like domain"/>
    <property type="match status" value="1"/>
</dbReference>
<dbReference type="Pfam" id="PF01206">
    <property type="entry name" value="TusA"/>
    <property type="match status" value="1"/>
</dbReference>
<gene>
    <name evidence="2" type="ORF">I0Q91_06845</name>
</gene>
<evidence type="ECO:0000313" key="3">
    <source>
        <dbReference type="Proteomes" id="UP000621436"/>
    </source>
</evidence>
<dbReference type="EMBL" id="JADPIE010000003">
    <property type="protein sequence ID" value="MBF8436786.1"/>
    <property type="molecule type" value="Genomic_DNA"/>
</dbReference>
<name>A0A931AVA3_9FIRM</name>
<reference evidence="2" key="1">
    <citation type="submission" date="2020-11" db="EMBL/GenBank/DDBJ databases">
        <title>Halonatronomonas betainensis gen. nov., sp. nov. a novel haloalkaliphilic representative of the family Halanaerobiacae capable of betaine degradation.</title>
        <authorList>
            <person name="Boltyanskaya Y."/>
            <person name="Kevbrin V."/>
            <person name="Detkova E."/>
            <person name="Grouzdev D.S."/>
            <person name="Koziaeva V."/>
            <person name="Zhilina T."/>
        </authorList>
    </citation>
    <scope>NUCLEOTIDE SEQUENCE</scope>
    <source>
        <strain evidence="2">Z-7014</strain>
    </source>
</reference>
<accession>A0A931AVA3</accession>
<feature type="domain" description="UPF0033" evidence="1">
    <location>
        <begin position="5"/>
        <end position="65"/>
    </location>
</feature>
<dbReference type="InterPro" id="IPR001455">
    <property type="entry name" value="TusA-like"/>
</dbReference>
<sequence length="69" mass="7674">MSKKLIDTSGLSCPQPVLLVKQAVEAGDKDLDIIVDTEVARENVGKFLKKAGLEYKEQEDGQQYHLLTK</sequence>
<protein>
    <submittedName>
        <fullName evidence="2">Sulfurtransferase TusA family protein</fullName>
    </submittedName>
</protein>